<name>A0A8S5MQ16_9CAUD</name>
<dbReference type="EMBL" id="BK014953">
    <property type="protein sequence ID" value="DAD84159.1"/>
    <property type="molecule type" value="Genomic_DNA"/>
</dbReference>
<dbReference type="PROSITE" id="PS51257">
    <property type="entry name" value="PROKAR_LIPOPROTEIN"/>
    <property type="match status" value="1"/>
</dbReference>
<dbReference type="PANTHER" id="PTHR39160:SF4">
    <property type="entry name" value="RESUSCITATION-PROMOTING FACTOR RPFB"/>
    <property type="match status" value="1"/>
</dbReference>
<sequence length="168" mass="18432">MRKRESIILLVTFVIVFALASCVYGTAYAEGYNKQKQAESEIELVVIPATPIEAPQVKVEVEEESELVFESFVATAYCFCEKCCGIWAAGRTGEVVGSAGRELIPQYSVAVDPDVVPYGSILVDSKGNEYRADDCGGAIKGNHIDIYFSSHEEALNWGRQNIELAIKQ</sequence>
<evidence type="ECO:0000256" key="1">
    <source>
        <dbReference type="ARBA" id="ARBA00022729"/>
    </source>
</evidence>
<dbReference type="SUPFAM" id="SSF50685">
    <property type="entry name" value="Barwin-like endoglucanases"/>
    <property type="match status" value="1"/>
</dbReference>
<reference evidence="3" key="1">
    <citation type="journal article" date="2021" name="Proc. Natl. Acad. Sci. U.S.A.">
        <title>A Catalog of Tens of Thousands of Viruses from Human Metagenomes Reveals Hidden Associations with Chronic Diseases.</title>
        <authorList>
            <person name="Tisza M.J."/>
            <person name="Buck C.B."/>
        </authorList>
    </citation>
    <scope>NUCLEOTIDE SEQUENCE</scope>
    <source>
        <strain evidence="3">CtsIQ24</strain>
    </source>
</reference>
<proteinExistence type="predicted"/>
<dbReference type="InterPro" id="IPR051933">
    <property type="entry name" value="Resuscitation_pf_RpfB"/>
</dbReference>
<dbReference type="InterPro" id="IPR010611">
    <property type="entry name" value="3D_dom"/>
</dbReference>
<dbReference type="Gene3D" id="2.40.40.10">
    <property type="entry name" value="RlpA-like domain"/>
    <property type="match status" value="1"/>
</dbReference>
<dbReference type="InterPro" id="IPR059180">
    <property type="entry name" value="3D_YorM"/>
</dbReference>
<dbReference type="GO" id="GO:0009254">
    <property type="term" value="P:peptidoglycan turnover"/>
    <property type="evidence" value="ECO:0007669"/>
    <property type="project" value="InterPro"/>
</dbReference>
<feature type="domain" description="3D" evidence="2">
    <location>
        <begin position="108"/>
        <end position="164"/>
    </location>
</feature>
<organism evidence="3">
    <name type="scientific">Siphoviridae sp. ctsIQ24</name>
    <dbReference type="NCBI Taxonomy" id="2826484"/>
    <lineage>
        <taxon>Viruses</taxon>
        <taxon>Duplodnaviria</taxon>
        <taxon>Heunggongvirae</taxon>
        <taxon>Uroviricota</taxon>
        <taxon>Caudoviricetes</taxon>
    </lineage>
</organism>
<evidence type="ECO:0000259" key="2">
    <source>
        <dbReference type="Pfam" id="PF06725"/>
    </source>
</evidence>
<protein>
    <submittedName>
        <fullName evidence="3">Lytic transglycosylase</fullName>
    </submittedName>
</protein>
<dbReference type="PANTHER" id="PTHR39160">
    <property type="entry name" value="CELL WALL-BINDING PROTEIN YOCH"/>
    <property type="match status" value="1"/>
</dbReference>
<keyword evidence="1" id="KW-0732">Signal</keyword>
<evidence type="ECO:0000313" key="3">
    <source>
        <dbReference type="EMBL" id="DAD84159.1"/>
    </source>
</evidence>
<dbReference type="InterPro" id="IPR036908">
    <property type="entry name" value="RlpA-like_sf"/>
</dbReference>
<dbReference type="CDD" id="cd14667">
    <property type="entry name" value="3D_containing_proteins"/>
    <property type="match status" value="1"/>
</dbReference>
<accession>A0A8S5MQ16</accession>
<dbReference type="GO" id="GO:0019867">
    <property type="term" value="C:outer membrane"/>
    <property type="evidence" value="ECO:0007669"/>
    <property type="project" value="InterPro"/>
</dbReference>
<dbReference type="Pfam" id="PF06725">
    <property type="entry name" value="3D"/>
    <property type="match status" value="1"/>
</dbReference>
<dbReference type="GO" id="GO:0004553">
    <property type="term" value="F:hydrolase activity, hydrolyzing O-glycosyl compounds"/>
    <property type="evidence" value="ECO:0007669"/>
    <property type="project" value="InterPro"/>
</dbReference>